<comment type="caution">
    <text evidence="13">The sequence shown here is derived from an EMBL/GenBank/DDBJ whole genome shotgun (WGS) entry which is preliminary data.</text>
</comment>
<dbReference type="SUPFAM" id="SSF63882">
    <property type="entry name" value="MoeA N-terminal region -like"/>
    <property type="match status" value="1"/>
</dbReference>
<dbReference type="InterPro" id="IPR001453">
    <property type="entry name" value="MoaB/Mog_dom"/>
</dbReference>
<dbReference type="Gene3D" id="3.90.105.10">
    <property type="entry name" value="Molybdopterin biosynthesis moea protein, domain 2"/>
    <property type="match status" value="1"/>
</dbReference>
<dbReference type="InterPro" id="IPR038987">
    <property type="entry name" value="MoeA-like"/>
</dbReference>
<evidence type="ECO:0000256" key="11">
    <source>
        <dbReference type="RuleBase" id="RU365090"/>
    </source>
</evidence>
<reference evidence="13 14" key="1">
    <citation type="submission" date="2019-09" db="EMBL/GenBank/DDBJ databases">
        <title>Arenimonas chukotkensis sp. nov., a bacterium isolated from Chukotka hot spring, Arctic region, Russia.</title>
        <authorList>
            <person name="Zayulina K.S."/>
            <person name="Prokofeva M.I."/>
            <person name="Elcheninov A.G."/>
            <person name="Novikov A."/>
            <person name="Kochetkova T.V."/>
            <person name="Kublanov I.V."/>
        </authorList>
    </citation>
    <scope>NUCLEOTIDE SEQUENCE [LARGE SCALE GENOMIC DNA]</scope>
    <source>
        <strain evidence="13 14">3729k</strain>
    </source>
</reference>
<accession>A0A5B2ZD19</accession>
<name>A0A5B2ZD19_9GAMM</name>
<dbReference type="InterPro" id="IPR005110">
    <property type="entry name" value="MoeA_linker/N"/>
</dbReference>
<comment type="catalytic activity">
    <reaction evidence="10">
        <text>adenylyl-molybdopterin + molybdate = Mo-molybdopterin + AMP + H(+)</text>
        <dbReference type="Rhea" id="RHEA:35047"/>
        <dbReference type="ChEBI" id="CHEBI:15378"/>
        <dbReference type="ChEBI" id="CHEBI:36264"/>
        <dbReference type="ChEBI" id="CHEBI:62727"/>
        <dbReference type="ChEBI" id="CHEBI:71302"/>
        <dbReference type="ChEBI" id="CHEBI:456215"/>
        <dbReference type="EC" id="2.10.1.1"/>
    </reaction>
</comment>
<dbReference type="PANTHER" id="PTHR10192:SF5">
    <property type="entry name" value="GEPHYRIN"/>
    <property type="match status" value="1"/>
</dbReference>
<comment type="function">
    <text evidence="2 11">Catalyzes the insertion of molybdate into adenylated molybdopterin with the concomitant release of AMP.</text>
</comment>
<evidence type="ECO:0000259" key="12">
    <source>
        <dbReference type="SMART" id="SM00852"/>
    </source>
</evidence>
<dbReference type="Proteomes" id="UP000322165">
    <property type="component" value="Unassembled WGS sequence"/>
</dbReference>
<dbReference type="Pfam" id="PF03454">
    <property type="entry name" value="MoeA_C"/>
    <property type="match status" value="1"/>
</dbReference>
<keyword evidence="9 11" id="KW-0501">Molybdenum cofactor biosynthesis</keyword>
<dbReference type="Gene3D" id="2.40.340.10">
    <property type="entry name" value="MoeA, C-terminal, domain IV"/>
    <property type="match status" value="1"/>
</dbReference>
<evidence type="ECO:0000256" key="1">
    <source>
        <dbReference type="ARBA" id="ARBA00001946"/>
    </source>
</evidence>
<organism evidence="13 14">
    <name type="scientific">Arenimonas fontis</name>
    <dbReference type="NCBI Taxonomy" id="2608255"/>
    <lineage>
        <taxon>Bacteria</taxon>
        <taxon>Pseudomonadati</taxon>
        <taxon>Pseudomonadota</taxon>
        <taxon>Gammaproteobacteria</taxon>
        <taxon>Lysobacterales</taxon>
        <taxon>Lysobacteraceae</taxon>
        <taxon>Arenimonas</taxon>
    </lineage>
</organism>
<evidence type="ECO:0000256" key="2">
    <source>
        <dbReference type="ARBA" id="ARBA00002901"/>
    </source>
</evidence>
<dbReference type="CDD" id="cd00887">
    <property type="entry name" value="MoeA"/>
    <property type="match status" value="1"/>
</dbReference>
<dbReference type="SMART" id="SM00852">
    <property type="entry name" value="MoCF_biosynth"/>
    <property type="match status" value="1"/>
</dbReference>
<sequence length="408" mass="42799">MKPPFPAPIDFAQALAILLRVAEERRLAAERVPLQRAFGRVMAADLVAGSSLPAFDNAAMDGFAVCGLPVPAQGWALVGEQFAGADRGLRLQPGQCVRITTGAPVPMGTEAVLIKENAREQDGRVLTDAGPSPGANIRRAGEDLRPGQRVLSAGQVLTPARIGLAAALGEAELEVARRPTVAIFTTGDELRPPGQALAPGELHDSNRPLLQALLQAEGLEPVAWPSLPDEPAVLAAALADAAAAFDLVVTCGGVSAGEKDHLPALLLEHGRMHFWKVRMKPGMPVLLGGWNRALVLGLPGNPVSVLATFITLGRPLLDALQGRAEPRPAWTALLAAPVSKRHGRREFLRGRLRTDGRGRLLVEPDPVTGSHRLAAAAHADVLIDLPEGEGEFPEGASVPCLPCAPGRG</sequence>
<dbReference type="FunFam" id="3.40.980.10:FF:000004">
    <property type="entry name" value="Molybdopterin molybdenumtransferase"/>
    <property type="match status" value="1"/>
</dbReference>
<dbReference type="NCBIfam" id="NF045515">
    <property type="entry name" value="Glp_gephyrin"/>
    <property type="match status" value="1"/>
</dbReference>
<dbReference type="UniPathway" id="UPA00344"/>
<evidence type="ECO:0000313" key="14">
    <source>
        <dbReference type="Proteomes" id="UP000322165"/>
    </source>
</evidence>
<dbReference type="RefSeq" id="WP_149859187.1">
    <property type="nucleotide sequence ID" value="NZ_VUOD01000001.1"/>
</dbReference>
<dbReference type="PANTHER" id="PTHR10192">
    <property type="entry name" value="MOLYBDOPTERIN BIOSYNTHESIS PROTEIN"/>
    <property type="match status" value="1"/>
</dbReference>
<dbReference type="InterPro" id="IPR036688">
    <property type="entry name" value="MoeA_C_domain_IV_sf"/>
</dbReference>
<comment type="cofactor">
    <cofactor evidence="1 11">
        <name>Mg(2+)</name>
        <dbReference type="ChEBI" id="CHEBI:18420"/>
    </cofactor>
</comment>
<feature type="domain" description="MoaB/Mog" evidence="12">
    <location>
        <begin position="182"/>
        <end position="319"/>
    </location>
</feature>
<evidence type="ECO:0000256" key="4">
    <source>
        <dbReference type="ARBA" id="ARBA00010763"/>
    </source>
</evidence>
<keyword evidence="14" id="KW-1185">Reference proteome</keyword>
<proteinExistence type="inferred from homology"/>
<dbReference type="Gene3D" id="2.170.190.11">
    <property type="entry name" value="Molybdopterin biosynthesis moea protein, domain 3"/>
    <property type="match status" value="1"/>
</dbReference>
<keyword evidence="7 11" id="KW-0479">Metal-binding</keyword>
<dbReference type="EMBL" id="VUOD01000001">
    <property type="protein sequence ID" value="KAA2285969.1"/>
    <property type="molecule type" value="Genomic_DNA"/>
</dbReference>
<evidence type="ECO:0000313" key="13">
    <source>
        <dbReference type="EMBL" id="KAA2285969.1"/>
    </source>
</evidence>
<comment type="similarity">
    <text evidence="4 11">Belongs to the MoeA family.</text>
</comment>
<dbReference type="NCBIfam" id="TIGR00177">
    <property type="entry name" value="molyb_syn"/>
    <property type="match status" value="1"/>
</dbReference>
<evidence type="ECO:0000256" key="6">
    <source>
        <dbReference type="ARBA" id="ARBA00022679"/>
    </source>
</evidence>
<dbReference type="SUPFAM" id="SSF63867">
    <property type="entry name" value="MoeA C-terminal domain-like"/>
    <property type="match status" value="1"/>
</dbReference>
<reference evidence="13 14" key="2">
    <citation type="submission" date="2019-09" db="EMBL/GenBank/DDBJ databases">
        <authorList>
            <person name="Mazur A."/>
        </authorList>
    </citation>
    <scope>NUCLEOTIDE SEQUENCE [LARGE SCALE GENOMIC DNA]</scope>
    <source>
        <strain evidence="13 14">3729k</strain>
    </source>
</reference>
<protein>
    <recommendedName>
        <fullName evidence="11">Molybdopterin molybdenumtransferase</fullName>
        <ecNumber evidence="11">2.10.1.1</ecNumber>
    </recommendedName>
</protein>
<evidence type="ECO:0000256" key="3">
    <source>
        <dbReference type="ARBA" id="ARBA00005046"/>
    </source>
</evidence>
<evidence type="ECO:0000256" key="8">
    <source>
        <dbReference type="ARBA" id="ARBA00022842"/>
    </source>
</evidence>
<dbReference type="GO" id="GO:0005829">
    <property type="term" value="C:cytosol"/>
    <property type="evidence" value="ECO:0007669"/>
    <property type="project" value="TreeGrafter"/>
</dbReference>
<dbReference type="EC" id="2.10.1.1" evidence="11"/>
<comment type="pathway">
    <text evidence="3 11">Cofactor biosynthesis; molybdopterin biosynthesis.</text>
</comment>
<keyword evidence="8 11" id="KW-0460">Magnesium</keyword>
<dbReference type="Pfam" id="PF00994">
    <property type="entry name" value="MoCF_biosynth"/>
    <property type="match status" value="1"/>
</dbReference>
<dbReference type="InterPro" id="IPR005111">
    <property type="entry name" value="MoeA_C_domain_IV"/>
</dbReference>
<evidence type="ECO:0000256" key="5">
    <source>
        <dbReference type="ARBA" id="ARBA00022505"/>
    </source>
</evidence>
<dbReference type="SUPFAM" id="SSF53218">
    <property type="entry name" value="Molybdenum cofactor biosynthesis proteins"/>
    <property type="match status" value="1"/>
</dbReference>
<evidence type="ECO:0000256" key="7">
    <source>
        <dbReference type="ARBA" id="ARBA00022723"/>
    </source>
</evidence>
<keyword evidence="6 11" id="KW-0808">Transferase</keyword>
<dbReference type="InterPro" id="IPR036425">
    <property type="entry name" value="MoaB/Mog-like_dom_sf"/>
</dbReference>
<dbReference type="Pfam" id="PF03453">
    <property type="entry name" value="MoeA_N"/>
    <property type="match status" value="1"/>
</dbReference>
<gene>
    <name evidence="13" type="ORF">F0415_00235</name>
</gene>
<dbReference type="GO" id="GO:0046872">
    <property type="term" value="F:metal ion binding"/>
    <property type="evidence" value="ECO:0007669"/>
    <property type="project" value="UniProtKB-UniRule"/>
</dbReference>
<dbReference type="AlphaFoldDB" id="A0A5B2ZD19"/>
<dbReference type="GO" id="GO:0061599">
    <property type="term" value="F:molybdopterin molybdotransferase activity"/>
    <property type="evidence" value="ECO:0007669"/>
    <property type="project" value="UniProtKB-UniRule"/>
</dbReference>
<evidence type="ECO:0000256" key="9">
    <source>
        <dbReference type="ARBA" id="ARBA00023150"/>
    </source>
</evidence>
<evidence type="ECO:0000256" key="10">
    <source>
        <dbReference type="ARBA" id="ARBA00047317"/>
    </source>
</evidence>
<keyword evidence="5 11" id="KW-0500">Molybdenum</keyword>
<dbReference type="GO" id="GO:0006777">
    <property type="term" value="P:Mo-molybdopterin cofactor biosynthetic process"/>
    <property type="evidence" value="ECO:0007669"/>
    <property type="project" value="UniProtKB-UniRule"/>
</dbReference>
<dbReference type="InterPro" id="IPR036135">
    <property type="entry name" value="MoeA_linker/N_sf"/>
</dbReference>
<dbReference type="Gene3D" id="3.40.980.10">
    <property type="entry name" value="MoaB/Mog-like domain"/>
    <property type="match status" value="1"/>
</dbReference>